<dbReference type="AlphaFoldDB" id="A0A3M7PP31"/>
<dbReference type="Proteomes" id="UP000276133">
    <property type="component" value="Unassembled WGS sequence"/>
</dbReference>
<comment type="caution">
    <text evidence="1">The sequence shown here is derived from an EMBL/GenBank/DDBJ whole genome shotgun (WGS) entry which is preliminary data.</text>
</comment>
<evidence type="ECO:0000313" key="1">
    <source>
        <dbReference type="EMBL" id="RNA00418.1"/>
    </source>
</evidence>
<name>A0A3M7PP31_BRAPC</name>
<gene>
    <name evidence="1" type="ORF">BpHYR1_011050</name>
</gene>
<protein>
    <submittedName>
        <fullName evidence="1">Uncharacterized protein</fullName>
    </submittedName>
</protein>
<accession>A0A3M7PP31</accession>
<organism evidence="1 2">
    <name type="scientific">Brachionus plicatilis</name>
    <name type="common">Marine rotifer</name>
    <name type="synonym">Brachionus muelleri</name>
    <dbReference type="NCBI Taxonomy" id="10195"/>
    <lineage>
        <taxon>Eukaryota</taxon>
        <taxon>Metazoa</taxon>
        <taxon>Spiralia</taxon>
        <taxon>Gnathifera</taxon>
        <taxon>Rotifera</taxon>
        <taxon>Eurotatoria</taxon>
        <taxon>Monogononta</taxon>
        <taxon>Pseudotrocha</taxon>
        <taxon>Ploima</taxon>
        <taxon>Brachionidae</taxon>
        <taxon>Brachionus</taxon>
    </lineage>
</organism>
<keyword evidence="2" id="KW-1185">Reference proteome</keyword>
<evidence type="ECO:0000313" key="2">
    <source>
        <dbReference type="Proteomes" id="UP000276133"/>
    </source>
</evidence>
<reference evidence="1 2" key="1">
    <citation type="journal article" date="2018" name="Sci. Rep.">
        <title>Genomic signatures of local adaptation to the degree of environmental predictability in rotifers.</title>
        <authorList>
            <person name="Franch-Gras L."/>
            <person name="Hahn C."/>
            <person name="Garcia-Roger E.M."/>
            <person name="Carmona M.J."/>
            <person name="Serra M."/>
            <person name="Gomez A."/>
        </authorList>
    </citation>
    <scope>NUCLEOTIDE SEQUENCE [LARGE SCALE GENOMIC DNA]</scope>
    <source>
        <strain evidence="1">HYR1</strain>
    </source>
</reference>
<proteinExistence type="predicted"/>
<sequence>MVLGIKERNFLKLSVNKTLFLKEFTKYWQKKDFSDAPCPSCMENLAYHKLKLVKTDLIQYYCCLLRDKENLLDSMRLDYSKLTQTLCMPNPTERYANLDSKYLITLYRTKFRNFSKYTFLLLITALELHNTISQKA</sequence>
<dbReference type="EMBL" id="REGN01009768">
    <property type="protein sequence ID" value="RNA00418.1"/>
    <property type="molecule type" value="Genomic_DNA"/>
</dbReference>